<reference evidence="1 2" key="1">
    <citation type="submission" date="2024-07" db="EMBL/GenBank/DDBJ databases">
        <title>Section-level genome sequencing and comparative genomics of Aspergillus sections Usti and Cavernicolus.</title>
        <authorList>
            <consortium name="Lawrence Berkeley National Laboratory"/>
            <person name="Nybo J.L."/>
            <person name="Vesth T.C."/>
            <person name="Theobald S."/>
            <person name="Frisvad J.C."/>
            <person name="Larsen T.O."/>
            <person name="Kjaerboelling I."/>
            <person name="Rothschild-Mancinelli K."/>
            <person name="Lyhne E.K."/>
            <person name="Kogle M.E."/>
            <person name="Barry K."/>
            <person name="Clum A."/>
            <person name="Na H."/>
            <person name="Ledsgaard L."/>
            <person name="Lin J."/>
            <person name="Lipzen A."/>
            <person name="Kuo A."/>
            <person name="Riley R."/>
            <person name="Mondo S."/>
            <person name="Labutti K."/>
            <person name="Haridas S."/>
            <person name="Pangalinan J."/>
            <person name="Salamov A.A."/>
            <person name="Simmons B.A."/>
            <person name="Magnuson J.K."/>
            <person name="Chen J."/>
            <person name="Drula E."/>
            <person name="Henrissat B."/>
            <person name="Wiebenga A."/>
            <person name="Lubbers R.J."/>
            <person name="Gomes A.C."/>
            <person name="Makela M.R."/>
            <person name="Stajich J."/>
            <person name="Grigoriev I.V."/>
            <person name="Mortensen U.H."/>
            <person name="De Vries R.P."/>
            <person name="Baker S.E."/>
            <person name="Andersen M.R."/>
        </authorList>
    </citation>
    <scope>NUCLEOTIDE SEQUENCE [LARGE SCALE GENOMIC DNA]</scope>
    <source>
        <strain evidence="1 2">CBS 123904</strain>
    </source>
</reference>
<accession>A0ABR4J3Z8</accession>
<name>A0ABR4J3Z8_9EURO</name>
<evidence type="ECO:0008006" key="3">
    <source>
        <dbReference type="Google" id="ProtNLM"/>
    </source>
</evidence>
<protein>
    <recommendedName>
        <fullName evidence="3">RmlC-like cupin domain-containing protein</fullName>
    </recommendedName>
</protein>
<dbReference type="Proteomes" id="UP001610446">
    <property type="component" value="Unassembled WGS sequence"/>
</dbReference>
<dbReference type="EMBL" id="JBFXLU010000213">
    <property type="protein sequence ID" value="KAL2834768.1"/>
    <property type="molecule type" value="Genomic_DNA"/>
</dbReference>
<keyword evidence="2" id="KW-1185">Reference proteome</keyword>
<comment type="caution">
    <text evidence="1">The sequence shown here is derived from an EMBL/GenBank/DDBJ whole genome shotgun (WGS) entry which is preliminary data.</text>
</comment>
<evidence type="ECO:0000313" key="1">
    <source>
        <dbReference type="EMBL" id="KAL2834768.1"/>
    </source>
</evidence>
<sequence>MQPSQKEPRLPGPLGGPHLNASVLMRATYKGGHDLISLGKNHPQAPPLHIHFSQSESFLVEAGAVGTTTTYDAIDTVHTTGASYHQVVPRQGLSPPVPSRDEHVAVAIPPWTPHKFWPVAPTHPFWSTPDGQQYESSLPNRRNSDTTVLIWAYPKTSIGPPMGALVTDFPPDMDAAFFLALLSLVGAIGTNRVAMTPNVFVTLFSLQTASGLSVIMAPTAWWLGPLRWRVPWAAQIALEKVRELFGGKNVVAVAEDIIHNDIVKRQ</sequence>
<gene>
    <name evidence="1" type="ORF">BJY01DRAFT_238989</name>
</gene>
<organism evidence="1 2">
    <name type="scientific">Aspergillus pseudoustus</name>
    <dbReference type="NCBI Taxonomy" id="1810923"/>
    <lineage>
        <taxon>Eukaryota</taxon>
        <taxon>Fungi</taxon>
        <taxon>Dikarya</taxon>
        <taxon>Ascomycota</taxon>
        <taxon>Pezizomycotina</taxon>
        <taxon>Eurotiomycetes</taxon>
        <taxon>Eurotiomycetidae</taxon>
        <taxon>Eurotiales</taxon>
        <taxon>Aspergillaceae</taxon>
        <taxon>Aspergillus</taxon>
        <taxon>Aspergillus subgen. Nidulantes</taxon>
    </lineage>
</organism>
<proteinExistence type="predicted"/>
<evidence type="ECO:0000313" key="2">
    <source>
        <dbReference type="Proteomes" id="UP001610446"/>
    </source>
</evidence>